<dbReference type="InterPro" id="IPR017900">
    <property type="entry name" value="4Fe4S_Fe_S_CS"/>
</dbReference>
<keyword evidence="5" id="KW-0411">Iron-sulfur</keyword>
<name>A0AAC9RJU8_9CLOT</name>
<evidence type="ECO:0000256" key="3">
    <source>
        <dbReference type="ARBA" id="ARBA00023002"/>
    </source>
</evidence>
<keyword evidence="2" id="KW-0479">Metal-binding</keyword>
<dbReference type="GO" id="GO:0005886">
    <property type="term" value="C:plasma membrane"/>
    <property type="evidence" value="ECO:0007669"/>
    <property type="project" value="TreeGrafter"/>
</dbReference>
<accession>A0AAC9RJU8</accession>
<evidence type="ECO:0000256" key="1">
    <source>
        <dbReference type="ARBA" id="ARBA00022485"/>
    </source>
</evidence>
<dbReference type="KEGG" id="cfm:BJL90_19385"/>
<dbReference type="PROSITE" id="PS51379">
    <property type="entry name" value="4FE4S_FER_2"/>
    <property type="match status" value="2"/>
</dbReference>
<dbReference type="InterPro" id="IPR009051">
    <property type="entry name" value="Helical_ferredxn"/>
</dbReference>
<dbReference type="PANTHER" id="PTHR43255">
    <property type="entry name" value="IRON-SULFUR-BINDING OXIDOREDUCTASE FADF-RELATED-RELATED"/>
    <property type="match status" value="1"/>
</dbReference>
<dbReference type="Proteomes" id="UP000192478">
    <property type="component" value="Chromosome"/>
</dbReference>
<sequence length="380" mass="43441">MNVKFDKETKKALKAEKDKCTGCRICMKNCPMLEQYCISPKQLLSKIDEDSMVDPIIPFSCASCGYCTQVCPEEVNLNKVFLKLRMSIVEMNDGIPQSINNKAVKFHQKSSFSKLFTTKIMGLQDNQARRVFFPGCSLTAYSPKLVMRTYNYLRKKVPNVGIMVNCCGKPTYSMGDMNTFKKYYSTVQKTFNTSFIEEVIVACQNCYHTISENSPNQKVISLWEMIAEVGIPDDKVGKGCSIDAVFAIHDPCPTRKNSEIHDSVRKITQKLDLNIKEMEFSRESTLCCGSGGMIGVTNKELALKQMKKRVNQTDEAYILSYCQECVESMKQGGKKSVHLLDFLFNDDMYFTKKFFQKNINTYKKWSNRYIAKVKVEKIKT</sequence>
<protein>
    <submittedName>
        <fullName evidence="8">Succinate dehydrogenase/fumarate reductase iron-sulfur subunit</fullName>
    </submittedName>
</protein>
<dbReference type="PANTHER" id="PTHR43255:SF1">
    <property type="entry name" value="IRON-SULFUR-BINDING OXIDOREDUCTASE FADF-RELATED"/>
    <property type="match status" value="1"/>
</dbReference>
<evidence type="ECO:0000313" key="8">
    <source>
        <dbReference type="EMBL" id="ARE88444.1"/>
    </source>
</evidence>
<dbReference type="Pfam" id="PF13237">
    <property type="entry name" value="Fer4_10"/>
    <property type="match status" value="1"/>
</dbReference>
<feature type="domain" description="4Fe-4S ferredoxin-type" evidence="6">
    <location>
        <begin position="52"/>
        <end position="80"/>
    </location>
</feature>
<reference evidence="7 9" key="1">
    <citation type="submission" date="2016-10" db="EMBL/GenBank/DDBJ databases">
        <title>Complete Genome Sequence of Acetogen Clostridium formicoaceticum ATCC 27076.</title>
        <authorList>
            <person name="Bao T."/>
            <person name="Cheng C."/>
            <person name="Zhao J."/>
            <person name="Yang S.-T."/>
            <person name="Wang J."/>
            <person name="Wang M."/>
        </authorList>
    </citation>
    <scope>NUCLEOTIDE SEQUENCE [LARGE SCALE GENOMIC DNA]</scope>
    <source>
        <strain evidence="7 9">ATCC 27076</strain>
    </source>
</reference>
<keyword evidence="1" id="KW-0004">4Fe-4S</keyword>
<dbReference type="GO" id="GO:0016491">
    <property type="term" value="F:oxidoreductase activity"/>
    <property type="evidence" value="ECO:0007669"/>
    <property type="project" value="UniProtKB-KW"/>
</dbReference>
<proteinExistence type="predicted"/>
<dbReference type="Proteomes" id="UP000177894">
    <property type="component" value="Chromosome"/>
</dbReference>
<keyword evidence="3" id="KW-0560">Oxidoreductase</keyword>
<reference evidence="8 10" key="2">
    <citation type="submission" date="2017-03" db="EMBL/GenBank/DDBJ databases">
        <title>Complete sequence of Clostridium formicaceticum DSM 92.</title>
        <authorList>
            <person name="Poehlein A."/>
            <person name="Karl M."/>
            <person name="Bengelsdorf F.R."/>
            <person name="Duerre P."/>
            <person name="Daniel R."/>
        </authorList>
    </citation>
    <scope>NUCLEOTIDE SEQUENCE [LARGE SCALE GENOMIC DNA]</scope>
    <source>
        <strain evidence="8 10">DSM 92</strain>
    </source>
</reference>
<keyword evidence="4" id="KW-0408">Iron</keyword>
<evidence type="ECO:0000256" key="4">
    <source>
        <dbReference type="ARBA" id="ARBA00023004"/>
    </source>
</evidence>
<evidence type="ECO:0000256" key="5">
    <source>
        <dbReference type="ARBA" id="ARBA00023014"/>
    </source>
</evidence>
<evidence type="ECO:0000313" key="7">
    <source>
        <dbReference type="EMBL" id="AOY77832.1"/>
    </source>
</evidence>
<dbReference type="InterPro" id="IPR051460">
    <property type="entry name" value="HdrC_iron-sulfur_subunit"/>
</dbReference>
<evidence type="ECO:0000259" key="6">
    <source>
        <dbReference type="PROSITE" id="PS51379"/>
    </source>
</evidence>
<dbReference type="EMBL" id="CP020559">
    <property type="protein sequence ID" value="ARE88444.1"/>
    <property type="molecule type" value="Genomic_DNA"/>
</dbReference>
<evidence type="ECO:0000313" key="9">
    <source>
        <dbReference type="Proteomes" id="UP000177894"/>
    </source>
</evidence>
<dbReference type="PROSITE" id="PS00198">
    <property type="entry name" value="4FE4S_FER_1"/>
    <property type="match status" value="2"/>
</dbReference>
<dbReference type="EMBL" id="CP017603">
    <property type="protein sequence ID" value="AOY77832.1"/>
    <property type="molecule type" value="Genomic_DNA"/>
</dbReference>
<dbReference type="Pfam" id="PF02754">
    <property type="entry name" value="CCG"/>
    <property type="match status" value="2"/>
</dbReference>
<evidence type="ECO:0000313" key="10">
    <source>
        <dbReference type="Proteomes" id="UP000192478"/>
    </source>
</evidence>
<dbReference type="AlphaFoldDB" id="A0AAC9RJU8"/>
<evidence type="ECO:0000256" key="2">
    <source>
        <dbReference type="ARBA" id="ARBA00022723"/>
    </source>
</evidence>
<dbReference type="InterPro" id="IPR017896">
    <property type="entry name" value="4Fe4S_Fe-S-bd"/>
</dbReference>
<dbReference type="RefSeq" id="WP_070972067.1">
    <property type="nucleotide sequence ID" value="NZ_CP020559.1"/>
</dbReference>
<keyword evidence="9" id="KW-1185">Reference proteome</keyword>
<dbReference type="GO" id="GO:0046872">
    <property type="term" value="F:metal ion binding"/>
    <property type="evidence" value="ECO:0007669"/>
    <property type="project" value="UniProtKB-KW"/>
</dbReference>
<dbReference type="GO" id="GO:0051539">
    <property type="term" value="F:4 iron, 4 sulfur cluster binding"/>
    <property type="evidence" value="ECO:0007669"/>
    <property type="project" value="UniProtKB-KW"/>
</dbReference>
<feature type="domain" description="4Fe-4S ferredoxin-type" evidence="6">
    <location>
        <begin position="11"/>
        <end position="41"/>
    </location>
</feature>
<gene>
    <name evidence="7" type="ORF">BJL90_19385</name>
    <name evidence="8" type="ORF">CLFO_28470</name>
</gene>
<dbReference type="InterPro" id="IPR004017">
    <property type="entry name" value="Cys_rich_dom"/>
</dbReference>
<dbReference type="SUPFAM" id="SSF46548">
    <property type="entry name" value="alpha-helical ferredoxin"/>
    <property type="match status" value="1"/>
</dbReference>
<organism evidence="8 10">
    <name type="scientific">Clostridium formicaceticum</name>
    <dbReference type="NCBI Taxonomy" id="1497"/>
    <lineage>
        <taxon>Bacteria</taxon>
        <taxon>Bacillati</taxon>
        <taxon>Bacillota</taxon>
        <taxon>Clostridia</taxon>
        <taxon>Eubacteriales</taxon>
        <taxon>Clostridiaceae</taxon>
        <taxon>Clostridium</taxon>
    </lineage>
</organism>
<dbReference type="Gene3D" id="1.10.1060.10">
    <property type="entry name" value="Alpha-helical ferredoxin"/>
    <property type="match status" value="1"/>
</dbReference>